<dbReference type="SMART" id="SM00471">
    <property type="entry name" value="HDc"/>
    <property type="match status" value="1"/>
</dbReference>
<dbReference type="InterPro" id="IPR013656">
    <property type="entry name" value="PAS_4"/>
</dbReference>
<dbReference type="EMBL" id="FOMG01000002">
    <property type="protein sequence ID" value="SFC30894.1"/>
    <property type="molecule type" value="Genomic_DNA"/>
</dbReference>
<gene>
    <name evidence="6" type="ORF">SAMN05421842_102114</name>
</gene>
<dbReference type="SUPFAM" id="SSF55073">
    <property type="entry name" value="Nucleotide cyclase"/>
    <property type="match status" value="1"/>
</dbReference>
<feature type="coiled-coil region" evidence="1">
    <location>
        <begin position="86"/>
        <end position="124"/>
    </location>
</feature>
<dbReference type="InterPro" id="IPR003607">
    <property type="entry name" value="HD/PDEase_dom"/>
</dbReference>
<dbReference type="InterPro" id="IPR000014">
    <property type="entry name" value="PAS"/>
</dbReference>
<keyword evidence="2" id="KW-1133">Transmembrane helix</keyword>
<feature type="domain" description="HD-GYP" evidence="5">
    <location>
        <begin position="407"/>
        <end position="597"/>
    </location>
</feature>
<proteinExistence type="predicted"/>
<keyword evidence="2" id="KW-0812">Transmembrane</keyword>
<dbReference type="SUPFAM" id="SSF55785">
    <property type="entry name" value="PYP-like sensor domain (PAS domain)"/>
    <property type="match status" value="1"/>
</dbReference>
<dbReference type="Gene3D" id="1.10.3210.10">
    <property type="entry name" value="Hypothetical protein af1432"/>
    <property type="match status" value="1"/>
</dbReference>
<accession>A0A1I1I3V3</accession>
<reference evidence="6 7" key="1">
    <citation type="submission" date="2016-10" db="EMBL/GenBank/DDBJ databases">
        <authorList>
            <person name="de Groot N.N."/>
        </authorList>
    </citation>
    <scope>NUCLEOTIDE SEQUENCE [LARGE SCALE GENOMIC DNA]</scope>
    <source>
        <strain evidence="6 7">DSM 12992</strain>
    </source>
</reference>
<evidence type="ECO:0000259" key="3">
    <source>
        <dbReference type="PROSITE" id="PS50112"/>
    </source>
</evidence>
<dbReference type="Pfam" id="PF08448">
    <property type="entry name" value="PAS_4"/>
    <property type="match status" value="1"/>
</dbReference>
<keyword evidence="7" id="KW-1185">Reference proteome</keyword>
<evidence type="ECO:0000259" key="4">
    <source>
        <dbReference type="PROSITE" id="PS50887"/>
    </source>
</evidence>
<name>A0A1I1I3V3_9CLOT</name>
<dbReference type="STRING" id="119641.SAMN05421842_102114"/>
<protein>
    <submittedName>
        <fullName evidence="6">PAS domain S-box-containing protein/diguanylate cyclase (GGDEF) domain-containing protein/HDIG domain-containing protein</fullName>
    </submittedName>
</protein>
<evidence type="ECO:0000259" key="5">
    <source>
        <dbReference type="PROSITE" id="PS51832"/>
    </source>
</evidence>
<evidence type="ECO:0000256" key="2">
    <source>
        <dbReference type="SAM" id="Phobius"/>
    </source>
</evidence>
<dbReference type="Pfam" id="PF13487">
    <property type="entry name" value="HD_5"/>
    <property type="match status" value="1"/>
</dbReference>
<feature type="transmembrane region" description="Helical" evidence="2">
    <location>
        <begin position="64"/>
        <end position="83"/>
    </location>
</feature>
<dbReference type="Gene3D" id="3.30.450.20">
    <property type="entry name" value="PAS domain"/>
    <property type="match status" value="1"/>
</dbReference>
<dbReference type="CDD" id="cd00130">
    <property type="entry name" value="PAS"/>
    <property type="match status" value="1"/>
</dbReference>
<keyword evidence="2" id="KW-0472">Membrane</keyword>
<dbReference type="Pfam" id="PF00990">
    <property type="entry name" value="GGDEF"/>
    <property type="match status" value="1"/>
</dbReference>
<evidence type="ECO:0000313" key="7">
    <source>
        <dbReference type="Proteomes" id="UP000199263"/>
    </source>
</evidence>
<dbReference type="InterPro" id="IPR029787">
    <property type="entry name" value="Nucleotide_cyclase"/>
</dbReference>
<dbReference type="Gene3D" id="3.30.70.270">
    <property type="match status" value="1"/>
</dbReference>
<feature type="domain" description="GGDEF" evidence="4">
    <location>
        <begin position="286"/>
        <end position="421"/>
    </location>
</feature>
<keyword evidence="1" id="KW-0175">Coiled coil</keyword>
<dbReference type="InterPro" id="IPR037522">
    <property type="entry name" value="HD_GYP_dom"/>
</dbReference>
<dbReference type="RefSeq" id="WP_090088589.1">
    <property type="nucleotide sequence ID" value="NZ_FOMG01000002.1"/>
</dbReference>
<dbReference type="NCBIfam" id="TIGR00277">
    <property type="entry name" value="HDIG"/>
    <property type="match status" value="1"/>
</dbReference>
<dbReference type="InterPro" id="IPR006675">
    <property type="entry name" value="HDIG_dom"/>
</dbReference>
<feature type="domain" description="PAS" evidence="3">
    <location>
        <begin position="138"/>
        <end position="208"/>
    </location>
</feature>
<dbReference type="OrthoDB" id="9804747at2"/>
<dbReference type="InterPro" id="IPR043128">
    <property type="entry name" value="Rev_trsase/Diguanyl_cyclase"/>
</dbReference>
<dbReference type="PANTHER" id="PTHR43155:SF2">
    <property type="entry name" value="CYCLIC DI-GMP PHOSPHODIESTERASE PA4108"/>
    <property type="match status" value="1"/>
</dbReference>
<dbReference type="CDD" id="cd00077">
    <property type="entry name" value="HDc"/>
    <property type="match status" value="1"/>
</dbReference>
<dbReference type="InterPro" id="IPR000160">
    <property type="entry name" value="GGDEF_dom"/>
</dbReference>
<evidence type="ECO:0000256" key="1">
    <source>
        <dbReference type="SAM" id="Coils"/>
    </source>
</evidence>
<feature type="transmembrane region" description="Helical" evidence="2">
    <location>
        <begin position="20"/>
        <end position="41"/>
    </location>
</feature>
<dbReference type="PROSITE" id="PS50112">
    <property type="entry name" value="PAS"/>
    <property type="match status" value="1"/>
</dbReference>
<dbReference type="SUPFAM" id="SSF109604">
    <property type="entry name" value="HD-domain/PDEase-like"/>
    <property type="match status" value="1"/>
</dbReference>
<dbReference type="PANTHER" id="PTHR43155">
    <property type="entry name" value="CYCLIC DI-GMP PHOSPHODIESTERASE PA4108-RELATED"/>
    <property type="match status" value="1"/>
</dbReference>
<dbReference type="InterPro" id="IPR035965">
    <property type="entry name" value="PAS-like_dom_sf"/>
</dbReference>
<dbReference type="NCBIfam" id="TIGR00254">
    <property type="entry name" value="GGDEF"/>
    <property type="match status" value="1"/>
</dbReference>
<organism evidence="6 7">
    <name type="scientific">Clostridium uliginosum</name>
    <dbReference type="NCBI Taxonomy" id="119641"/>
    <lineage>
        <taxon>Bacteria</taxon>
        <taxon>Bacillati</taxon>
        <taxon>Bacillota</taxon>
        <taxon>Clostridia</taxon>
        <taxon>Eubacteriales</taxon>
        <taxon>Clostridiaceae</taxon>
        <taxon>Clostridium</taxon>
    </lineage>
</organism>
<dbReference type="Proteomes" id="UP000199263">
    <property type="component" value="Unassembled WGS sequence"/>
</dbReference>
<dbReference type="SMART" id="SM00267">
    <property type="entry name" value="GGDEF"/>
    <property type="match status" value="1"/>
</dbReference>
<dbReference type="SMART" id="SM00091">
    <property type="entry name" value="PAS"/>
    <property type="match status" value="1"/>
</dbReference>
<evidence type="ECO:0000313" key="6">
    <source>
        <dbReference type="EMBL" id="SFC30894.1"/>
    </source>
</evidence>
<dbReference type="PROSITE" id="PS51832">
    <property type="entry name" value="HD_GYP"/>
    <property type="match status" value="1"/>
</dbReference>
<sequence length="597" mass="69152">MFLSIREKIYLILKDNKNKFKCECIKICIIYLIIGLIWIYFSDRATNALFNNKNVLVIVNTYKGWVYVIVTTSIIYSLINNFLKKISFAEEQLKDSYKVLEEANEELEAYVQKLTVAKEELRVQYDQICESKKQLSKSEEKSRAIIEAIPDLLFMINSEGVFLDCEASDDRLLLMPKEFFIGKSIAEIMPKEVVEIGYEKLQLVFTSGNVQSFEYKLNHTDKERYYEIRMVKNGEKEVLAISRDISLKKEMENNLEYLSYHDELTDLYNRRFFEEELKRLDVEEKLPLTIVLGDVNGLKLINDSFGHTVGDELIRKAAEIIKKGCRAQDIVARLGGDEFIILLPKTDAYKAEQIIKNINELALKEKTENLDISISFGYETKKNKEEDSKEVFKKAEDYMYKKKLFESPSMRGKTINAIINTLNEKNKREEQHSIRVSELCKSMGEGLGLPERKIKELKMAGLLHDIGKIAIEEDILNKSGELTSDEWKEIKRHSEIGYRILSTVNDMSEIAQYVLLHHEMWNGNGYPKGLKGKDIPIQSRIIAIADAYDAMISERSYRNALSEEFTIGELQKNAGTQFDLELVKVFIEKVLKKHWQS</sequence>
<dbReference type="CDD" id="cd01949">
    <property type="entry name" value="GGDEF"/>
    <property type="match status" value="1"/>
</dbReference>
<dbReference type="AlphaFoldDB" id="A0A1I1I3V3"/>
<dbReference type="PROSITE" id="PS50887">
    <property type="entry name" value="GGDEF"/>
    <property type="match status" value="1"/>
</dbReference>
<dbReference type="NCBIfam" id="TIGR00229">
    <property type="entry name" value="sensory_box"/>
    <property type="match status" value="1"/>
</dbReference>